<evidence type="ECO:0000256" key="7">
    <source>
        <dbReference type="ARBA" id="ARBA00038018"/>
    </source>
</evidence>
<keyword evidence="3" id="KW-0999">Mitochondrion inner membrane</keyword>
<evidence type="ECO:0000256" key="5">
    <source>
        <dbReference type="ARBA" id="ARBA00023128"/>
    </source>
</evidence>
<keyword evidence="5" id="KW-0496">Mitochondrion</keyword>
<dbReference type="PANTHER" id="PTHR16296:SF4">
    <property type="entry name" value="TRANSMEMBRANE PROTEIN 126A"/>
    <property type="match status" value="1"/>
</dbReference>
<evidence type="ECO:0000256" key="2">
    <source>
        <dbReference type="ARBA" id="ARBA00022692"/>
    </source>
</evidence>
<keyword evidence="12" id="KW-1185">Reference proteome</keyword>
<reference evidence="11 12" key="1">
    <citation type="submission" date="2019-06" db="EMBL/GenBank/DDBJ databases">
        <title>Discovery of a novel chromosome fission-fusion reversal in muntjac.</title>
        <authorList>
            <person name="Mudd A.B."/>
            <person name="Bredeson J.V."/>
            <person name="Baum R."/>
            <person name="Hockemeyer D."/>
            <person name="Rokhsar D.S."/>
        </authorList>
    </citation>
    <scope>NUCLEOTIDE SEQUENCE [LARGE SCALE GENOMIC DNA]</scope>
    <source>
        <strain evidence="11">UTSW_UCB_Mm</strain>
        <tissue evidence="11">Fibroblast cell line</tissue>
    </source>
</reference>
<comment type="similarity">
    <text evidence="7">Belongs to the TMEM126 family.</text>
</comment>
<evidence type="ECO:0000313" key="11">
    <source>
        <dbReference type="EMBL" id="KAB0356361.1"/>
    </source>
</evidence>
<dbReference type="GO" id="GO:0032981">
    <property type="term" value="P:mitochondrial respiratory chain complex I assembly"/>
    <property type="evidence" value="ECO:0007669"/>
    <property type="project" value="TreeGrafter"/>
</dbReference>
<evidence type="ECO:0000256" key="6">
    <source>
        <dbReference type="ARBA" id="ARBA00023136"/>
    </source>
</evidence>
<keyword evidence="6" id="KW-0472">Membrane</keyword>
<organism evidence="11 12">
    <name type="scientific">Muntiacus muntjak</name>
    <name type="common">Barking deer</name>
    <name type="synonym">Indian muntjac</name>
    <dbReference type="NCBI Taxonomy" id="9888"/>
    <lineage>
        <taxon>Eukaryota</taxon>
        <taxon>Metazoa</taxon>
        <taxon>Chordata</taxon>
        <taxon>Craniata</taxon>
        <taxon>Vertebrata</taxon>
        <taxon>Euteleostomi</taxon>
        <taxon>Mammalia</taxon>
        <taxon>Eutheria</taxon>
        <taxon>Laurasiatheria</taxon>
        <taxon>Artiodactyla</taxon>
        <taxon>Ruminantia</taxon>
        <taxon>Pecora</taxon>
        <taxon>Cervidae</taxon>
        <taxon>Muntiacinae</taxon>
        <taxon>Muntiacus</taxon>
    </lineage>
</organism>
<evidence type="ECO:0000256" key="9">
    <source>
        <dbReference type="ARBA" id="ARBA00044764"/>
    </source>
</evidence>
<dbReference type="EMBL" id="VCEA01000001">
    <property type="protein sequence ID" value="KAB0356361.1"/>
    <property type="molecule type" value="Genomic_DNA"/>
</dbReference>
<dbReference type="PANTHER" id="PTHR16296">
    <property type="entry name" value="UNCHARACTERIZED HYPOTHALAMUS PROTEIN HT007"/>
    <property type="match status" value="1"/>
</dbReference>
<proteinExistence type="inferred from homology"/>
<accession>A0A5N3W421</accession>
<dbReference type="InterPro" id="IPR009801">
    <property type="entry name" value="TMEM126"/>
</dbReference>
<evidence type="ECO:0000256" key="3">
    <source>
        <dbReference type="ARBA" id="ARBA00022792"/>
    </source>
</evidence>
<keyword evidence="4" id="KW-1133">Transmembrane helix</keyword>
<comment type="caution">
    <text evidence="11">The sequence shown here is derived from an EMBL/GenBank/DDBJ whole genome shotgun (WGS) entry which is preliminary data.</text>
</comment>
<evidence type="ECO:0000256" key="10">
    <source>
        <dbReference type="ARBA" id="ARBA00045919"/>
    </source>
</evidence>
<comment type="function">
    <text evidence="10">Protein required for the cotranslational protein quality control in the inner membrane of the mitochondria. Associates with newly synthesized polypeptides and may act as a chaperone that cooperates with OXA1L for the insertion of newly synthesized mitochondrial proteins into the inner membrane. Required for the assembly of the ND4 module of mitochondrial complex I.</text>
</comment>
<sequence length="104" mass="11391">MEHHEPDDTVKENLIDILIRKINQLLEAERNLLENGSTYIGLNAAFCGLIANTLFQPILPVSQTHIAGGLPKAVIPFLMAHISYKGSVICIVKPVPIHEVDGLV</sequence>
<evidence type="ECO:0000256" key="1">
    <source>
        <dbReference type="ARBA" id="ARBA00004448"/>
    </source>
</evidence>
<comment type="subunit">
    <text evidence="9">Interacts with OXA1L; promoting cotranslational quality control in mitochondria.</text>
</comment>
<name>A0A5N3W421_MUNMU</name>
<comment type="subcellular location">
    <subcellularLocation>
        <location evidence="1">Mitochondrion inner membrane</location>
        <topology evidence="1">Multi-pass membrane protein</topology>
    </subcellularLocation>
</comment>
<evidence type="ECO:0000313" key="12">
    <source>
        <dbReference type="Proteomes" id="UP000326458"/>
    </source>
</evidence>
<dbReference type="GO" id="GO:0005743">
    <property type="term" value="C:mitochondrial inner membrane"/>
    <property type="evidence" value="ECO:0007669"/>
    <property type="project" value="UniProtKB-SubCell"/>
</dbReference>
<dbReference type="AlphaFoldDB" id="A0A5N3W421"/>
<dbReference type="Proteomes" id="UP000326458">
    <property type="component" value="Unassembled WGS sequence"/>
</dbReference>
<evidence type="ECO:0000256" key="8">
    <source>
        <dbReference type="ARBA" id="ARBA00039469"/>
    </source>
</evidence>
<protein>
    <recommendedName>
        <fullName evidence="8">Transmembrane protein 126A</fullName>
    </recommendedName>
</protein>
<gene>
    <name evidence="11" type="ORF">FD754_000517</name>
</gene>
<evidence type="ECO:0000256" key="4">
    <source>
        <dbReference type="ARBA" id="ARBA00022989"/>
    </source>
</evidence>
<dbReference type="Pfam" id="PF07114">
    <property type="entry name" value="TMEM126"/>
    <property type="match status" value="1"/>
</dbReference>
<keyword evidence="2" id="KW-0812">Transmembrane</keyword>